<dbReference type="InterPro" id="IPR001138">
    <property type="entry name" value="Zn2Cys6_DnaBD"/>
</dbReference>
<keyword evidence="4" id="KW-0238">DNA-binding</keyword>
<evidence type="ECO:0000313" key="5">
    <source>
        <dbReference type="Proteomes" id="UP001322277"/>
    </source>
</evidence>
<evidence type="ECO:0000256" key="2">
    <source>
        <dbReference type="SAM" id="MobiDB-lite"/>
    </source>
</evidence>
<feature type="compositionally biased region" description="Polar residues" evidence="2">
    <location>
        <begin position="450"/>
        <end position="460"/>
    </location>
</feature>
<feature type="region of interest" description="Disordered" evidence="2">
    <location>
        <begin position="439"/>
        <end position="460"/>
    </location>
</feature>
<evidence type="ECO:0000313" key="4">
    <source>
        <dbReference type="EMBL" id="WQF80424.1"/>
    </source>
</evidence>
<dbReference type="RefSeq" id="XP_062777648.1">
    <property type="nucleotide sequence ID" value="XM_062921597.1"/>
</dbReference>
<evidence type="ECO:0000256" key="1">
    <source>
        <dbReference type="ARBA" id="ARBA00023242"/>
    </source>
</evidence>
<dbReference type="GO" id="GO:0000981">
    <property type="term" value="F:DNA-binding transcription factor activity, RNA polymerase II-specific"/>
    <property type="evidence" value="ECO:0007669"/>
    <property type="project" value="InterPro"/>
</dbReference>
<organism evidence="4 5">
    <name type="scientific">Colletotrichum destructivum</name>
    <dbReference type="NCBI Taxonomy" id="34406"/>
    <lineage>
        <taxon>Eukaryota</taxon>
        <taxon>Fungi</taxon>
        <taxon>Dikarya</taxon>
        <taxon>Ascomycota</taxon>
        <taxon>Pezizomycotina</taxon>
        <taxon>Sordariomycetes</taxon>
        <taxon>Hypocreomycetidae</taxon>
        <taxon>Glomerellales</taxon>
        <taxon>Glomerellaceae</taxon>
        <taxon>Colletotrichum</taxon>
        <taxon>Colletotrichum destructivum species complex</taxon>
    </lineage>
</organism>
<dbReference type="KEGG" id="cdet:87941941"/>
<dbReference type="Proteomes" id="UP001322277">
    <property type="component" value="Chromosome 3"/>
</dbReference>
<dbReference type="GO" id="GO:0003677">
    <property type="term" value="F:DNA binding"/>
    <property type="evidence" value="ECO:0007669"/>
    <property type="project" value="UniProtKB-KW"/>
</dbReference>
<dbReference type="InterPro" id="IPR021858">
    <property type="entry name" value="Fun_TF"/>
</dbReference>
<sequence length="528" mass="59348">MVYCGKPSRGCENCRKLHKKCDEKQPACSRCVRTKKICPGYRDQSVLLFRDETARTQVKIRRGHLRSHPPGCTLAVNAQQSPLLAGVSKWSHGTSVSPFERLSPSLEEVVLCRFYHTTLDNLSHADPVRFLHSQLPDLYARSGPNSALRLATEAISYAASRKLVDEAALVSRIRYVQAIRAVGKAIQDPEELEHDQTLYATLLLSGYETMLGDPNTPSAWGAHVDGAAALVKFRNAKGVHTSLSRSMFRFIRRNVVLGQMQMCRPVDEVFSDTDVPLSPTQSPEDYLVWKAAQISHIQYRSNFLFTQRRDPEKPDVEDLFRSASVLDRELSEWSCTLPATWSYLAAMNIDSVGGSRFVPLQVHRYTDLYTARVWNFYRVSRLIVQSVIIRTASWLSAAMEPGPFMDVGRTESSSRELVNDICATIPFLLGHDLSKMKLPTSERGRRQGTRADQPTTKRNSLTSTGGFSLIWTLFVACSCSPVPESQREWMLAQLRCLSELWETQARFACSEKSELLLGGADSVRFDCV</sequence>
<dbReference type="PROSITE" id="PS00463">
    <property type="entry name" value="ZN2_CY6_FUNGAL_1"/>
    <property type="match status" value="1"/>
</dbReference>
<dbReference type="AlphaFoldDB" id="A0AAX4IBU3"/>
<evidence type="ECO:0000259" key="3">
    <source>
        <dbReference type="PROSITE" id="PS50048"/>
    </source>
</evidence>
<dbReference type="GeneID" id="87941941"/>
<dbReference type="EMBL" id="CP137307">
    <property type="protein sequence ID" value="WQF80424.1"/>
    <property type="molecule type" value="Genomic_DNA"/>
</dbReference>
<dbReference type="SUPFAM" id="SSF57701">
    <property type="entry name" value="Zn2/Cys6 DNA-binding domain"/>
    <property type="match status" value="1"/>
</dbReference>
<dbReference type="CDD" id="cd00067">
    <property type="entry name" value="GAL4"/>
    <property type="match status" value="1"/>
</dbReference>
<dbReference type="InterPro" id="IPR036864">
    <property type="entry name" value="Zn2-C6_fun-type_DNA-bd_sf"/>
</dbReference>
<dbReference type="GO" id="GO:0008270">
    <property type="term" value="F:zinc ion binding"/>
    <property type="evidence" value="ECO:0007669"/>
    <property type="project" value="InterPro"/>
</dbReference>
<gene>
    <name evidence="4" type="ORF">CDEST_05438</name>
</gene>
<keyword evidence="5" id="KW-1185">Reference proteome</keyword>
<dbReference type="Pfam" id="PF11951">
    <property type="entry name" value="Fungal_trans_2"/>
    <property type="match status" value="1"/>
</dbReference>
<feature type="domain" description="Zn(2)-C6 fungal-type" evidence="3">
    <location>
        <begin position="10"/>
        <end position="38"/>
    </location>
</feature>
<protein>
    <submittedName>
        <fullName evidence="4">Zn(2)Cys(6) fungal-type DNA-binding domain, fungal transcription factor</fullName>
    </submittedName>
</protein>
<dbReference type="SMART" id="SM00066">
    <property type="entry name" value="GAL4"/>
    <property type="match status" value="1"/>
</dbReference>
<dbReference type="Pfam" id="PF00172">
    <property type="entry name" value="Zn_clus"/>
    <property type="match status" value="1"/>
</dbReference>
<dbReference type="Gene3D" id="4.10.240.10">
    <property type="entry name" value="Zn(2)-C6 fungal-type DNA-binding domain"/>
    <property type="match status" value="1"/>
</dbReference>
<dbReference type="InterPro" id="IPR053175">
    <property type="entry name" value="DHMBA_Reg_Transcription_Factor"/>
</dbReference>
<keyword evidence="1" id="KW-0539">Nucleus</keyword>
<proteinExistence type="predicted"/>
<dbReference type="PROSITE" id="PS50048">
    <property type="entry name" value="ZN2_CY6_FUNGAL_2"/>
    <property type="match status" value="1"/>
</dbReference>
<accession>A0AAX4IBU3</accession>
<name>A0AAX4IBU3_9PEZI</name>
<reference evidence="5" key="1">
    <citation type="journal article" date="2023" name="bioRxiv">
        <title>Complete genome of the Medicago anthracnose fungus, Colletotrichum destructivum, reveals a mini-chromosome-like region within a core chromosome.</title>
        <authorList>
            <person name="Lapalu N."/>
            <person name="Simon A."/>
            <person name="Lu A."/>
            <person name="Plaumann P.-L."/>
            <person name="Amselem J."/>
            <person name="Pigne S."/>
            <person name="Auger A."/>
            <person name="Koch C."/>
            <person name="Dallery J.-F."/>
            <person name="O'Connell R.J."/>
        </authorList>
    </citation>
    <scope>NUCLEOTIDE SEQUENCE [LARGE SCALE GENOMIC DNA]</scope>
    <source>
        <strain evidence="5">CBS 520.97</strain>
    </source>
</reference>
<dbReference type="PANTHER" id="PTHR38791">
    <property type="entry name" value="ZN(II)2CYS6 TRANSCRIPTION FACTOR (EUROFUNG)-RELATED-RELATED"/>
    <property type="match status" value="1"/>
</dbReference>